<feature type="region of interest" description="Disordered" evidence="1">
    <location>
        <begin position="249"/>
        <end position="278"/>
    </location>
</feature>
<evidence type="ECO:0000313" key="2">
    <source>
        <dbReference type="EMBL" id="MBY31423.1"/>
    </source>
</evidence>
<organism evidence="2">
    <name type="scientific">Schizaphis graminum</name>
    <name type="common">Green bug aphid</name>
    <dbReference type="NCBI Taxonomy" id="13262"/>
    <lineage>
        <taxon>Eukaryota</taxon>
        <taxon>Metazoa</taxon>
        <taxon>Ecdysozoa</taxon>
        <taxon>Arthropoda</taxon>
        <taxon>Hexapoda</taxon>
        <taxon>Insecta</taxon>
        <taxon>Pterygota</taxon>
        <taxon>Neoptera</taxon>
        <taxon>Paraneoptera</taxon>
        <taxon>Hemiptera</taxon>
        <taxon>Sternorrhyncha</taxon>
        <taxon>Aphidomorpha</taxon>
        <taxon>Aphidoidea</taxon>
        <taxon>Aphididae</taxon>
        <taxon>Aphidini</taxon>
        <taxon>Schizaphis</taxon>
    </lineage>
</organism>
<feature type="compositionally biased region" description="Polar residues" evidence="1">
    <location>
        <begin position="321"/>
        <end position="354"/>
    </location>
</feature>
<accession>A0A2S2PPR8</accession>
<feature type="compositionally biased region" description="Basic residues" evidence="1">
    <location>
        <begin position="360"/>
        <end position="371"/>
    </location>
</feature>
<feature type="compositionally biased region" description="Low complexity" evidence="1">
    <location>
        <begin position="299"/>
        <end position="312"/>
    </location>
</feature>
<name>A0A2S2PPR8_SCHGA</name>
<proteinExistence type="predicted"/>
<reference evidence="2" key="1">
    <citation type="submission" date="2018-04" db="EMBL/GenBank/DDBJ databases">
        <title>Transcriptome of Schizaphis graminum biotype I.</title>
        <authorList>
            <person name="Scully E.D."/>
            <person name="Geib S.M."/>
            <person name="Palmer N.A."/>
            <person name="Koch K."/>
            <person name="Bradshaw J."/>
            <person name="Heng-Moss T."/>
            <person name="Sarath G."/>
        </authorList>
    </citation>
    <scope>NUCLEOTIDE SEQUENCE</scope>
</reference>
<feature type="compositionally biased region" description="Polar residues" evidence="1">
    <location>
        <begin position="249"/>
        <end position="263"/>
    </location>
</feature>
<sequence>MDYNSIDEDDVENLRLAALMTLKKKSYSPLNMENRIQKSEKCFPCSSSYNTSPKNNEEWIPISNTFFSKRVNLKKSAYPNSNLISIIPSDIDYNFQSDLTNSTLTLTSEDKKSSNILNLNNEVSTKFSRLEHESDSQESEDSESEKNENEKEESDDCDILSFGEKDKDLDDLEKLMDIIEAEIASKDSESSIKESSNLKTNNNYIVKNSIELNVDKNEPIRLNQPKTIDNFKSQLNPLKKGLKSVVDLKTNTNSPSQSTSLKSCVTLKSPMASSRKRSNSPYIKYLNRCCTTVDHSKLQTRLQSRSSSPRRLLPIKEKNISPVQYSPKKSQNRSSSLNKTYSSVSKVTLPNRRQLSPFSRKSRSPLKRKSRSPIISTTNKKSYCPPKKLIKSRLISPTILHVDNNDNLEKKIKVKPVEKQVKLKQFDSALEAVDDKKLCIQHTDSVDLRTEIKRRRALRLNMNQLDVKKKSESFYPTRLLQSAIKDVVDSSANDEKRDKCSYKPEIKVPTEVNSRSRRVVLLTENQYNDYDGLESCTSTKRLKSNFKKVPLHSRVTGVHNNNMKLKGLKMIIRQNINVTDIDQM</sequence>
<dbReference type="AlphaFoldDB" id="A0A2S2PPR8"/>
<protein>
    <submittedName>
        <fullName evidence="2">Uncharacterized protein</fullName>
    </submittedName>
</protein>
<feature type="region of interest" description="Disordered" evidence="1">
    <location>
        <begin position="127"/>
        <end position="156"/>
    </location>
</feature>
<dbReference type="EMBL" id="GGMR01018804">
    <property type="protein sequence ID" value="MBY31423.1"/>
    <property type="molecule type" value="Transcribed_RNA"/>
</dbReference>
<feature type="region of interest" description="Disordered" evidence="1">
    <location>
        <begin position="297"/>
        <end position="382"/>
    </location>
</feature>
<evidence type="ECO:0000256" key="1">
    <source>
        <dbReference type="SAM" id="MobiDB-lite"/>
    </source>
</evidence>
<gene>
    <name evidence="2" type="ORF">g.4793</name>
</gene>